<comment type="similarity">
    <text evidence="2">Belongs to the terpene cyclase/mutase family.</text>
</comment>
<reference evidence="7" key="1">
    <citation type="submission" date="2020-11" db="EMBL/GenBank/DDBJ databases">
        <title>Complete genome sequence of a novel pathogenic Methylobacterium strain isolated from rice in Vietnam.</title>
        <authorList>
            <person name="Lai K."/>
            <person name="Okazaki S."/>
            <person name="Higashi K."/>
            <person name="Mori H."/>
            <person name="Toyoda A."/>
            <person name="Kurokawa K."/>
        </authorList>
    </citation>
    <scope>NUCLEOTIDE SEQUENCE</scope>
    <source>
        <strain evidence="7">VL1</strain>
    </source>
</reference>
<dbReference type="AlphaFoldDB" id="A0A8H8WYQ4"/>
<proteinExistence type="inferred from homology"/>
<name>A0A8H8WYQ4_9HYPH</name>
<dbReference type="PANTHER" id="PTHR11764">
    <property type="entry name" value="TERPENE CYCLASE/MUTASE FAMILY MEMBER"/>
    <property type="match status" value="1"/>
</dbReference>
<dbReference type="NCBIfam" id="TIGR01787">
    <property type="entry name" value="squalene_cyclas"/>
    <property type="match status" value="1"/>
</dbReference>
<dbReference type="KEGG" id="mind:mvi_55610"/>
<dbReference type="InterPro" id="IPR032697">
    <property type="entry name" value="SQ_cyclase_N"/>
</dbReference>
<evidence type="ECO:0000256" key="2">
    <source>
        <dbReference type="ARBA" id="ARBA00009755"/>
    </source>
</evidence>
<dbReference type="InterPro" id="IPR006400">
    <property type="entry name" value="Hopene-cyclase"/>
</dbReference>
<evidence type="ECO:0000313" key="7">
    <source>
        <dbReference type="EMBL" id="BCM87100.1"/>
    </source>
</evidence>
<dbReference type="GO" id="GO:0005811">
    <property type="term" value="C:lipid droplet"/>
    <property type="evidence" value="ECO:0007669"/>
    <property type="project" value="InterPro"/>
</dbReference>
<keyword evidence="4" id="KW-0413">Isomerase</keyword>
<dbReference type="NCBIfam" id="TIGR01507">
    <property type="entry name" value="hopene_cyclase"/>
    <property type="match status" value="1"/>
</dbReference>
<dbReference type="Pfam" id="PF13243">
    <property type="entry name" value="SQHop_cyclase_C"/>
    <property type="match status" value="1"/>
</dbReference>
<accession>A0A8H8WYQ4</accession>
<evidence type="ECO:0000259" key="5">
    <source>
        <dbReference type="Pfam" id="PF13243"/>
    </source>
</evidence>
<evidence type="ECO:0000259" key="6">
    <source>
        <dbReference type="Pfam" id="PF13249"/>
    </source>
</evidence>
<dbReference type="EMBL" id="AP024145">
    <property type="protein sequence ID" value="BCM87100.1"/>
    <property type="molecule type" value="Genomic_DNA"/>
</dbReference>
<feature type="domain" description="Squalene cyclase N-terminal" evidence="6">
    <location>
        <begin position="41"/>
        <end position="331"/>
    </location>
</feature>
<comment type="pathway">
    <text evidence="1">Secondary metabolite biosynthesis; hopanoid biosynthesis.</text>
</comment>
<evidence type="ECO:0000256" key="4">
    <source>
        <dbReference type="ARBA" id="ARBA00023235"/>
    </source>
</evidence>
<dbReference type="CDD" id="cd02892">
    <property type="entry name" value="SQCY_1"/>
    <property type="match status" value="1"/>
</dbReference>
<protein>
    <submittedName>
        <fullName evidence="7">Squalene--hopene cyclase</fullName>
    </submittedName>
</protein>
<gene>
    <name evidence="7" type="primary">shc_2</name>
    <name evidence="7" type="ORF">mvi_55610</name>
</gene>
<dbReference type="UniPathway" id="UPA00337"/>
<keyword evidence="3" id="KW-0677">Repeat</keyword>
<evidence type="ECO:0000256" key="3">
    <source>
        <dbReference type="ARBA" id="ARBA00022737"/>
    </source>
</evidence>
<dbReference type="SFLD" id="SFLDG01016">
    <property type="entry name" value="Prenyltransferase_Like_2"/>
    <property type="match status" value="1"/>
</dbReference>
<dbReference type="Proteomes" id="UP000663508">
    <property type="component" value="Chromosome"/>
</dbReference>
<dbReference type="SUPFAM" id="SSF48239">
    <property type="entry name" value="Terpenoid cyclases/Protein prenyltransferases"/>
    <property type="match status" value="2"/>
</dbReference>
<organism evidence="7 8">
    <name type="scientific">Methylobacterium indicum</name>
    <dbReference type="NCBI Taxonomy" id="1775910"/>
    <lineage>
        <taxon>Bacteria</taxon>
        <taxon>Pseudomonadati</taxon>
        <taxon>Pseudomonadota</taxon>
        <taxon>Alphaproteobacteria</taxon>
        <taxon>Hyphomicrobiales</taxon>
        <taxon>Methylobacteriaceae</taxon>
        <taxon>Methylobacterium</taxon>
    </lineage>
</organism>
<dbReference type="InterPro" id="IPR032696">
    <property type="entry name" value="SQ_cyclase_C"/>
</dbReference>
<dbReference type="RefSeq" id="WP_207180178.1">
    <property type="nucleotide sequence ID" value="NZ_AP024145.1"/>
</dbReference>
<dbReference type="Gene3D" id="1.50.10.20">
    <property type="match status" value="2"/>
</dbReference>
<dbReference type="InterPro" id="IPR018333">
    <property type="entry name" value="Squalene_cyclase"/>
</dbReference>
<dbReference type="GO" id="GO:0016104">
    <property type="term" value="P:triterpenoid biosynthetic process"/>
    <property type="evidence" value="ECO:0007669"/>
    <property type="project" value="InterPro"/>
</dbReference>
<sequence>MGGGAEPPSLEEGKDTVGKVETLQRKSTQDITLDEVERRVSAASRALTQMAHGDGHWCFELEADATIPSEYILYHQFRGSEPGRELEEKIAVYLRRTQSGLHHGWSLVHEGPLDMSASVKAYFALKMIGDSPDAPHMRRARDAILQRGGAAHANVFTRTLLALYGEVPWNAVPVMPVEVMLLPRWFPFHLDKVSYWARTVMVPLFVLQAKKPRAKNPRGIGVRELFTQDPERIRRWPSGAQESSPWRPVFAVIDDVLRVVEPLFPKKPRARAMDKAVAFVSERLNGEDGLGAIFPAIANSVLMYEALGYPEDHPLVVTARSAVEKLVTVKEHEAYVQPCLSPVWDTALAAHALMEAGGPENERQARAALEWLKPLQVLDIKGDWAARKPDVRPGGWAFQYNNAHYPDLDDTAVVAMAMDRAQTRLGPGEGGSDYTQSIARAREWIEGLQSRDGGFAAFDADNTYHYLNYIPFSDHGALLDPPTADVTARCISMLAQLGETKETSAPLARAVDYLLADQEEDGSWYGRWGMNYIYGTWSALCALNAAGHDPASAPVRKAVDWLVSIQNPDGGWGEDATSYKLEYRGYERAGSTASQTAWALIALMAAGEADHPAVARGVNYLARTQGADGLWGEEFYTGTGFPRVFYLRYHGYAKFFPLWALARYRNLQRGNSRKVAVGM</sequence>
<dbReference type="GO" id="GO:0016866">
    <property type="term" value="F:intramolecular transferase activity"/>
    <property type="evidence" value="ECO:0007669"/>
    <property type="project" value="InterPro"/>
</dbReference>
<feature type="domain" description="Squalene cyclase C-terminal" evidence="5">
    <location>
        <begin position="340"/>
        <end position="666"/>
    </location>
</feature>
<dbReference type="Pfam" id="PF13249">
    <property type="entry name" value="SQHop_cyclase_N"/>
    <property type="match status" value="1"/>
</dbReference>
<evidence type="ECO:0000313" key="8">
    <source>
        <dbReference type="Proteomes" id="UP000663508"/>
    </source>
</evidence>
<dbReference type="PANTHER" id="PTHR11764:SF20">
    <property type="entry name" value="LANOSTEROL SYNTHASE"/>
    <property type="match status" value="1"/>
</dbReference>
<evidence type="ECO:0000256" key="1">
    <source>
        <dbReference type="ARBA" id="ARBA00004999"/>
    </source>
</evidence>
<dbReference type="InterPro" id="IPR002365">
    <property type="entry name" value="Terpene_synthase_CS"/>
</dbReference>
<dbReference type="InterPro" id="IPR008930">
    <property type="entry name" value="Terpenoid_cyclase/PrenylTrfase"/>
</dbReference>
<dbReference type="PROSITE" id="PS01074">
    <property type="entry name" value="TERPENE_SYNTHASES"/>
    <property type="match status" value="1"/>
</dbReference>